<dbReference type="CDD" id="cd03019">
    <property type="entry name" value="DsbA_DsbA"/>
    <property type="match status" value="1"/>
</dbReference>
<evidence type="ECO:0000256" key="9">
    <source>
        <dbReference type="SAM" id="SignalP"/>
    </source>
</evidence>
<reference evidence="11 12" key="1">
    <citation type="submission" date="2019-03" db="EMBL/GenBank/DDBJ databases">
        <title>Genomic Encyclopedia of Type Strains, Phase III (KMG-III): the genomes of soil and plant-associated and newly described type strains.</title>
        <authorList>
            <person name="Whitman W."/>
        </authorList>
    </citation>
    <scope>NUCLEOTIDE SEQUENCE [LARGE SCALE GENOMIC DNA]</scope>
    <source>
        <strain evidence="11 12">CECT 8976</strain>
    </source>
</reference>
<dbReference type="PROSITE" id="PS51352">
    <property type="entry name" value="THIOREDOXIN_2"/>
    <property type="match status" value="1"/>
</dbReference>
<evidence type="ECO:0000256" key="6">
    <source>
        <dbReference type="ARBA" id="ARBA00023284"/>
    </source>
</evidence>
<protein>
    <recommendedName>
        <fullName evidence="7">Thiol:disulfide interchange protein</fullName>
    </recommendedName>
</protein>
<keyword evidence="6" id="KW-0676">Redox-active center</keyword>
<dbReference type="AlphaFoldDB" id="A0A4R7B8T9"/>
<evidence type="ECO:0000256" key="3">
    <source>
        <dbReference type="ARBA" id="ARBA00022729"/>
    </source>
</evidence>
<dbReference type="InterPro" id="IPR013766">
    <property type="entry name" value="Thioredoxin_domain"/>
</dbReference>
<evidence type="ECO:0000256" key="2">
    <source>
        <dbReference type="ARBA" id="ARBA00005791"/>
    </source>
</evidence>
<feature type="chain" id="PRO_5020895774" description="Thiol:disulfide interchange protein" evidence="9">
    <location>
        <begin position="19"/>
        <end position="206"/>
    </location>
</feature>
<dbReference type="InterPro" id="IPR023205">
    <property type="entry name" value="DsbA/DsbL"/>
</dbReference>
<evidence type="ECO:0000256" key="5">
    <source>
        <dbReference type="ARBA" id="ARBA00023157"/>
    </source>
</evidence>
<keyword evidence="3 9" id="KW-0732">Signal</keyword>
<sequence>MKKWLFAVLLTVAGFAHAALVEGDGKDYTRLATPQPVANAKKVEVIEFFSYTCIHCYDLDVALSQWVKNKPAYVDFKRVQIVWGPQFVPFAKLFATMNALNLTEKLHHPAFVAMVDKRINLGDESQLTAWLKSQPGIDVNRFMQTYKSFGISSQASSAQRMTRDYAIQGTPTLVINGKFALQPVKPDLLLQHLSEMVAVVHGGKLK</sequence>
<keyword evidence="4 7" id="KW-0574">Periplasm</keyword>
<name>A0A4R7B8T9_9NEIS</name>
<dbReference type="InterPro" id="IPR036249">
    <property type="entry name" value="Thioredoxin-like_sf"/>
</dbReference>
<evidence type="ECO:0000256" key="7">
    <source>
        <dbReference type="PIRNR" id="PIRNR001488"/>
    </source>
</evidence>
<feature type="disulfide bond" description="Redox-active" evidence="8">
    <location>
        <begin position="53"/>
        <end position="56"/>
    </location>
</feature>
<keyword evidence="12" id="KW-1185">Reference proteome</keyword>
<comment type="similarity">
    <text evidence="2">Belongs to the thioredoxin family. DsbA subfamily.</text>
</comment>
<evidence type="ECO:0000313" key="12">
    <source>
        <dbReference type="Proteomes" id="UP000295611"/>
    </source>
</evidence>
<dbReference type="Pfam" id="PF01323">
    <property type="entry name" value="DSBA"/>
    <property type="match status" value="1"/>
</dbReference>
<dbReference type="GO" id="GO:0016491">
    <property type="term" value="F:oxidoreductase activity"/>
    <property type="evidence" value="ECO:0007669"/>
    <property type="project" value="InterPro"/>
</dbReference>
<proteinExistence type="inferred from homology"/>
<dbReference type="Proteomes" id="UP000295611">
    <property type="component" value="Unassembled WGS sequence"/>
</dbReference>
<dbReference type="OrthoDB" id="9784896at2"/>
<feature type="domain" description="Thioredoxin" evidence="10">
    <location>
        <begin position="6"/>
        <end position="198"/>
    </location>
</feature>
<dbReference type="InterPro" id="IPR050824">
    <property type="entry name" value="Thiol_disulfide_DsbA"/>
</dbReference>
<feature type="signal peptide" evidence="9">
    <location>
        <begin position="1"/>
        <end position="18"/>
    </location>
</feature>
<dbReference type="InterPro" id="IPR001853">
    <property type="entry name" value="DSBA-like_thioredoxin_dom"/>
</dbReference>
<accession>A0A4R7B8T9</accession>
<comment type="caution">
    <text evidence="11">The sequence shown here is derived from an EMBL/GenBank/DDBJ whole genome shotgun (WGS) entry which is preliminary data.</text>
</comment>
<dbReference type="SUPFAM" id="SSF52833">
    <property type="entry name" value="Thioredoxin-like"/>
    <property type="match status" value="1"/>
</dbReference>
<evidence type="ECO:0000259" key="10">
    <source>
        <dbReference type="PROSITE" id="PS51352"/>
    </source>
</evidence>
<evidence type="ECO:0000256" key="8">
    <source>
        <dbReference type="PIRSR" id="PIRSR001488-1"/>
    </source>
</evidence>
<comment type="subcellular location">
    <subcellularLocation>
        <location evidence="1 7">Periplasm</location>
    </subcellularLocation>
</comment>
<dbReference type="PIRSF" id="PIRSF001488">
    <property type="entry name" value="Tdi_protein"/>
    <property type="match status" value="1"/>
</dbReference>
<dbReference type="Gene3D" id="3.40.30.10">
    <property type="entry name" value="Glutaredoxin"/>
    <property type="match status" value="1"/>
</dbReference>
<organism evidence="11 12">
    <name type="scientific">Paludibacterium purpuratum</name>
    <dbReference type="NCBI Taxonomy" id="1144873"/>
    <lineage>
        <taxon>Bacteria</taxon>
        <taxon>Pseudomonadati</taxon>
        <taxon>Pseudomonadota</taxon>
        <taxon>Betaproteobacteria</taxon>
        <taxon>Neisseriales</taxon>
        <taxon>Chromobacteriaceae</taxon>
        <taxon>Paludibacterium</taxon>
    </lineage>
</organism>
<evidence type="ECO:0000256" key="1">
    <source>
        <dbReference type="ARBA" id="ARBA00004418"/>
    </source>
</evidence>
<dbReference type="PANTHER" id="PTHR35891">
    <property type="entry name" value="THIOL:DISULFIDE INTERCHANGE PROTEIN DSBA"/>
    <property type="match status" value="1"/>
</dbReference>
<dbReference type="PANTHER" id="PTHR35891:SF3">
    <property type="entry name" value="THIOL:DISULFIDE INTERCHANGE PROTEIN DSBL"/>
    <property type="match status" value="1"/>
</dbReference>
<evidence type="ECO:0000256" key="4">
    <source>
        <dbReference type="ARBA" id="ARBA00022764"/>
    </source>
</evidence>
<dbReference type="EMBL" id="SNZP01000005">
    <property type="protein sequence ID" value="TDR80156.1"/>
    <property type="molecule type" value="Genomic_DNA"/>
</dbReference>
<gene>
    <name evidence="11" type="ORF">DFP86_10510</name>
</gene>
<dbReference type="RefSeq" id="WP_133679518.1">
    <property type="nucleotide sequence ID" value="NZ_SNZP01000005.1"/>
</dbReference>
<evidence type="ECO:0000313" key="11">
    <source>
        <dbReference type="EMBL" id="TDR80156.1"/>
    </source>
</evidence>
<dbReference type="GO" id="GO:0042597">
    <property type="term" value="C:periplasmic space"/>
    <property type="evidence" value="ECO:0007669"/>
    <property type="project" value="UniProtKB-SubCell"/>
</dbReference>
<keyword evidence="5 7" id="KW-1015">Disulfide bond</keyword>